<evidence type="ECO:0000256" key="1">
    <source>
        <dbReference type="SAM" id="Phobius"/>
    </source>
</evidence>
<gene>
    <name evidence="2" type="ORF">LITE_LOCUS50566</name>
</gene>
<evidence type="ECO:0000313" key="2">
    <source>
        <dbReference type="EMBL" id="CAI0625747.1"/>
    </source>
</evidence>
<organism evidence="2 3">
    <name type="scientific">Linum tenue</name>
    <dbReference type="NCBI Taxonomy" id="586396"/>
    <lineage>
        <taxon>Eukaryota</taxon>
        <taxon>Viridiplantae</taxon>
        <taxon>Streptophyta</taxon>
        <taxon>Embryophyta</taxon>
        <taxon>Tracheophyta</taxon>
        <taxon>Spermatophyta</taxon>
        <taxon>Magnoliopsida</taxon>
        <taxon>eudicotyledons</taxon>
        <taxon>Gunneridae</taxon>
        <taxon>Pentapetalae</taxon>
        <taxon>rosids</taxon>
        <taxon>fabids</taxon>
        <taxon>Malpighiales</taxon>
        <taxon>Linaceae</taxon>
        <taxon>Linum</taxon>
    </lineage>
</organism>
<keyword evidence="1" id="KW-1133">Transmembrane helix</keyword>
<proteinExistence type="predicted"/>
<comment type="caution">
    <text evidence="2">The sequence shown here is derived from an EMBL/GenBank/DDBJ whole genome shotgun (WGS) entry which is preliminary data.</text>
</comment>
<dbReference type="AlphaFoldDB" id="A0AAV0S1Y1"/>
<reference evidence="2" key="1">
    <citation type="submission" date="2022-08" db="EMBL/GenBank/DDBJ databases">
        <authorList>
            <person name="Gutierrez-Valencia J."/>
        </authorList>
    </citation>
    <scope>NUCLEOTIDE SEQUENCE</scope>
</reference>
<dbReference type="Proteomes" id="UP001154282">
    <property type="component" value="Unassembled WGS sequence"/>
</dbReference>
<name>A0AAV0S1Y1_9ROSI</name>
<sequence length="52" mass="6215">HYHSLSIPKHSRQNLKYCRRQHLLPCVLGVSGATTVLVFQLQSEKRWRWQVE</sequence>
<accession>A0AAV0S1Y1</accession>
<keyword evidence="3" id="KW-1185">Reference proteome</keyword>
<evidence type="ECO:0000313" key="3">
    <source>
        <dbReference type="Proteomes" id="UP001154282"/>
    </source>
</evidence>
<keyword evidence="1" id="KW-0472">Membrane</keyword>
<keyword evidence="1" id="KW-0812">Transmembrane</keyword>
<dbReference type="EMBL" id="CAMGYJ010000011">
    <property type="protein sequence ID" value="CAI0625747.1"/>
    <property type="molecule type" value="Genomic_DNA"/>
</dbReference>
<feature type="non-terminal residue" evidence="2">
    <location>
        <position position="1"/>
    </location>
</feature>
<feature type="transmembrane region" description="Helical" evidence="1">
    <location>
        <begin position="21"/>
        <end position="41"/>
    </location>
</feature>
<protein>
    <submittedName>
        <fullName evidence="2">Uncharacterized protein</fullName>
    </submittedName>
</protein>